<dbReference type="EMBL" id="GBXM01072907">
    <property type="protein sequence ID" value="JAH35670.1"/>
    <property type="molecule type" value="Transcribed_RNA"/>
</dbReference>
<accession>A0A0E9S4S0</accession>
<dbReference type="AlphaFoldDB" id="A0A0E9S4S0"/>
<sequence>MRENYINHNVVMVILIYTCQICEFHMNRLLHHSKLESADTCFWAT</sequence>
<reference evidence="1" key="1">
    <citation type="submission" date="2014-11" db="EMBL/GenBank/DDBJ databases">
        <authorList>
            <person name="Amaro Gonzalez C."/>
        </authorList>
    </citation>
    <scope>NUCLEOTIDE SEQUENCE</scope>
</reference>
<protein>
    <submittedName>
        <fullName evidence="1">Uncharacterized protein</fullName>
    </submittedName>
</protein>
<proteinExistence type="predicted"/>
<organism evidence="1">
    <name type="scientific">Anguilla anguilla</name>
    <name type="common">European freshwater eel</name>
    <name type="synonym">Muraena anguilla</name>
    <dbReference type="NCBI Taxonomy" id="7936"/>
    <lineage>
        <taxon>Eukaryota</taxon>
        <taxon>Metazoa</taxon>
        <taxon>Chordata</taxon>
        <taxon>Craniata</taxon>
        <taxon>Vertebrata</taxon>
        <taxon>Euteleostomi</taxon>
        <taxon>Actinopterygii</taxon>
        <taxon>Neopterygii</taxon>
        <taxon>Teleostei</taxon>
        <taxon>Anguilliformes</taxon>
        <taxon>Anguillidae</taxon>
        <taxon>Anguilla</taxon>
    </lineage>
</organism>
<evidence type="ECO:0000313" key="1">
    <source>
        <dbReference type="EMBL" id="JAH35670.1"/>
    </source>
</evidence>
<name>A0A0E9S4S0_ANGAN</name>
<reference evidence="1" key="2">
    <citation type="journal article" date="2015" name="Fish Shellfish Immunol.">
        <title>Early steps in the European eel (Anguilla anguilla)-Vibrio vulnificus interaction in the gills: Role of the RtxA13 toxin.</title>
        <authorList>
            <person name="Callol A."/>
            <person name="Pajuelo D."/>
            <person name="Ebbesson L."/>
            <person name="Teles M."/>
            <person name="MacKenzie S."/>
            <person name="Amaro C."/>
        </authorList>
    </citation>
    <scope>NUCLEOTIDE SEQUENCE</scope>
</reference>